<feature type="region of interest" description="Disordered" evidence="6">
    <location>
        <begin position="170"/>
        <end position="201"/>
    </location>
</feature>
<evidence type="ECO:0000256" key="6">
    <source>
        <dbReference type="SAM" id="MobiDB-lite"/>
    </source>
</evidence>
<dbReference type="PROSITE" id="PS50020">
    <property type="entry name" value="WW_DOMAIN_2"/>
    <property type="match status" value="1"/>
</dbReference>
<keyword evidence="3" id="KW-0863">Zinc-finger</keyword>
<dbReference type="Gene3D" id="3.30.160.60">
    <property type="entry name" value="Classic Zinc Finger"/>
    <property type="match status" value="1"/>
</dbReference>
<dbReference type="Gene3D" id="2.20.70.10">
    <property type="match status" value="1"/>
</dbReference>
<dbReference type="InterPro" id="IPR001202">
    <property type="entry name" value="WW_dom"/>
</dbReference>
<keyword evidence="5" id="KW-0539">Nucleus</keyword>
<dbReference type="InterPro" id="IPR000690">
    <property type="entry name" value="Matrin/U1-C_Znf_C2H2"/>
</dbReference>
<dbReference type="Proteomes" id="UP001367676">
    <property type="component" value="Unassembled WGS sequence"/>
</dbReference>
<dbReference type="GO" id="GO:0000398">
    <property type="term" value="P:mRNA splicing, via spliceosome"/>
    <property type="evidence" value="ECO:0007669"/>
    <property type="project" value="InterPro"/>
</dbReference>
<feature type="compositionally biased region" description="Polar residues" evidence="6">
    <location>
        <begin position="290"/>
        <end position="300"/>
    </location>
</feature>
<protein>
    <recommendedName>
        <fullName evidence="11">WW domain-binding protein 4</fullName>
    </recommendedName>
</protein>
<dbReference type="PANTHER" id="PTHR13173">
    <property type="entry name" value="WW DOMAIN BINDING PROTEIN 4"/>
    <property type="match status" value="1"/>
</dbReference>
<comment type="caution">
    <text evidence="9">The sequence shown here is derived from an EMBL/GenBank/DDBJ whole genome shotgun (WGS) entry which is preliminary data.</text>
</comment>
<proteinExistence type="predicted"/>
<feature type="region of interest" description="Disordered" evidence="6">
    <location>
        <begin position="230"/>
        <end position="300"/>
    </location>
</feature>
<organism evidence="9 10">
    <name type="scientific">Parthenolecanium corni</name>
    <dbReference type="NCBI Taxonomy" id="536013"/>
    <lineage>
        <taxon>Eukaryota</taxon>
        <taxon>Metazoa</taxon>
        <taxon>Ecdysozoa</taxon>
        <taxon>Arthropoda</taxon>
        <taxon>Hexapoda</taxon>
        <taxon>Insecta</taxon>
        <taxon>Pterygota</taxon>
        <taxon>Neoptera</taxon>
        <taxon>Paraneoptera</taxon>
        <taxon>Hemiptera</taxon>
        <taxon>Sternorrhyncha</taxon>
        <taxon>Coccoidea</taxon>
        <taxon>Coccidae</taxon>
        <taxon>Parthenolecanium</taxon>
    </lineage>
</organism>
<evidence type="ECO:0000256" key="2">
    <source>
        <dbReference type="ARBA" id="ARBA00022723"/>
    </source>
</evidence>
<dbReference type="Pfam" id="PF00397">
    <property type="entry name" value="WW"/>
    <property type="match status" value="1"/>
</dbReference>
<dbReference type="PROSITE" id="PS01159">
    <property type="entry name" value="WW_DOMAIN_1"/>
    <property type="match status" value="1"/>
</dbReference>
<dbReference type="SUPFAM" id="SSF51045">
    <property type="entry name" value="WW domain"/>
    <property type="match status" value="1"/>
</dbReference>
<dbReference type="Pfam" id="PF06220">
    <property type="entry name" value="zf-U1"/>
    <property type="match status" value="1"/>
</dbReference>
<feature type="domain" description="Matrin-type" evidence="8">
    <location>
        <begin position="23"/>
        <end position="54"/>
    </location>
</feature>
<dbReference type="InterPro" id="IPR040023">
    <property type="entry name" value="WBP4"/>
</dbReference>
<evidence type="ECO:0000256" key="4">
    <source>
        <dbReference type="ARBA" id="ARBA00022833"/>
    </source>
</evidence>
<feature type="domain" description="WW" evidence="7">
    <location>
        <begin position="127"/>
        <end position="154"/>
    </location>
</feature>
<evidence type="ECO:0008006" key="11">
    <source>
        <dbReference type="Google" id="ProtNLM"/>
    </source>
</evidence>
<dbReference type="PANTHER" id="PTHR13173:SF10">
    <property type="entry name" value="WW DOMAIN-BINDING PROTEIN 4"/>
    <property type="match status" value="1"/>
</dbReference>
<dbReference type="SMART" id="SM00456">
    <property type="entry name" value="WW"/>
    <property type="match status" value="1"/>
</dbReference>
<keyword evidence="2" id="KW-0479">Metal-binding</keyword>
<dbReference type="InterPro" id="IPR036020">
    <property type="entry name" value="WW_dom_sf"/>
</dbReference>
<evidence type="ECO:0000259" key="8">
    <source>
        <dbReference type="PROSITE" id="PS50171"/>
    </source>
</evidence>
<evidence type="ECO:0000259" key="7">
    <source>
        <dbReference type="PROSITE" id="PS50020"/>
    </source>
</evidence>
<dbReference type="GO" id="GO:0003723">
    <property type="term" value="F:RNA binding"/>
    <property type="evidence" value="ECO:0007669"/>
    <property type="project" value="TreeGrafter"/>
</dbReference>
<dbReference type="CDD" id="cd00201">
    <property type="entry name" value="WW"/>
    <property type="match status" value="1"/>
</dbReference>
<keyword evidence="4" id="KW-0862">Zinc</keyword>
<dbReference type="PROSITE" id="PS50171">
    <property type="entry name" value="ZF_MATRIN"/>
    <property type="match status" value="1"/>
</dbReference>
<dbReference type="GO" id="GO:0071011">
    <property type="term" value="C:precatalytic spliceosome"/>
    <property type="evidence" value="ECO:0007669"/>
    <property type="project" value="TreeGrafter"/>
</dbReference>
<dbReference type="InterPro" id="IPR003604">
    <property type="entry name" value="Matrin/U1-like-C_Znf_C2H2"/>
</dbReference>
<evidence type="ECO:0000256" key="1">
    <source>
        <dbReference type="ARBA" id="ARBA00004123"/>
    </source>
</evidence>
<evidence type="ECO:0000256" key="5">
    <source>
        <dbReference type="ARBA" id="ARBA00023242"/>
    </source>
</evidence>
<sequence>MSGDLLNFIYACSADYWVSQARKYCEFCKCWIADNKPSVQFHENGKRHKAAVEAKIKEIGKKSVADKKAKDKMDDDIRKMEEAAMQAYMKDIQENPDFSSKSTLEEAIKNNISLPKVVAQQRSKTQWHEAKTENGDVYYWHSVSGESRWEVPREGFISLKDQKIQTTATKKNIPKAPKRKHHQKGDKHKKKMKKDKDPAAVNIATPFETFGPLPSGNPYGHWEAVPQSVPKEIDLQLPEKTNQPPKLAQPVFEDEPRPKFTEKSITSIETFDSGSASDGSFQFKKRKINRSNARQTTSDY</sequence>
<name>A0AAN9TAI0_9HEMI</name>
<evidence type="ECO:0000256" key="3">
    <source>
        <dbReference type="ARBA" id="ARBA00022771"/>
    </source>
</evidence>
<evidence type="ECO:0000313" key="10">
    <source>
        <dbReference type="Proteomes" id="UP001367676"/>
    </source>
</evidence>
<gene>
    <name evidence="9" type="ORF">V9T40_012099</name>
</gene>
<dbReference type="AlphaFoldDB" id="A0AAN9TAI0"/>
<dbReference type="InterPro" id="IPR013085">
    <property type="entry name" value="U1-CZ_Znf_C2H2"/>
</dbReference>
<keyword evidence="10" id="KW-1185">Reference proteome</keyword>
<dbReference type="SMART" id="SM00451">
    <property type="entry name" value="ZnF_U1"/>
    <property type="match status" value="1"/>
</dbReference>
<accession>A0AAN9TAI0</accession>
<feature type="compositionally biased region" description="Polar residues" evidence="6">
    <location>
        <begin position="263"/>
        <end position="280"/>
    </location>
</feature>
<evidence type="ECO:0000313" key="9">
    <source>
        <dbReference type="EMBL" id="KAK7575813.1"/>
    </source>
</evidence>
<reference evidence="9 10" key="1">
    <citation type="submission" date="2024-03" db="EMBL/GenBank/DDBJ databases">
        <title>Adaptation during the transition from Ophiocordyceps entomopathogen to insect associate is accompanied by gene loss and intensified selection.</title>
        <authorList>
            <person name="Ward C.M."/>
            <person name="Onetto C.A."/>
            <person name="Borneman A.R."/>
        </authorList>
    </citation>
    <scope>NUCLEOTIDE SEQUENCE [LARGE SCALE GENOMIC DNA]</scope>
    <source>
        <strain evidence="9">AWRI1</strain>
        <tissue evidence="9">Single Adult Female</tissue>
    </source>
</reference>
<feature type="compositionally biased region" description="Basic residues" evidence="6">
    <location>
        <begin position="172"/>
        <end position="193"/>
    </location>
</feature>
<dbReference type="GO" id="GO:0008270">
    <property type="term" value="F:zinc ion binding"/>
    <property type="evidence" value="ECO:0007669"/>
    <property type="project" value="UniProtKB-KW"/>
</dbReference>
<comment type="subcellular location">
    <subcellularLocation>
        <location evidence="1">Nucleus</location>
    </subcellularLocation>
</comment>
<dbReference type="EMBL" id="JBBCAQ010000036">
    <property type="protein sequence ID" value="KAK7575813.1"/>
    <property type="molecule type" value="Genomic_DNA"/>
</dbReference>